<sequence length="176" mass="19937">MSAVLGGSVGGETAPAGALLDPDVEGILEEKNQLISRQYAEIERLQRELAEVVGERDALLCEVSKFKFEREMTDLKRLHDDRYAQRTLAKELRFFPLILSSLDSSRALAALHSHLIAAGKKVETRIRTPRTFVFFVFLQFLPHFSLRDALFKRGKCNAVQIEKYGLDRDKNSFLPA</sequence>
<proteinExistence type="predicted"/>
<accession>A0A195F271</accession>
<dbReference type="AlphaFoldDB" id="A0A195F271"/>
<dbReference type="Proteomes" id="UP000078541">
    <property type="component" value="Unassembled WGS sequence"/>
</dbReference>
<evidence type="ECO:0000256" key="1">
    <source>
        <dbReference type="SAM" id="Coils"/>
    </source>
</evidence>
<evidence type="ECO:0000313" key="3">
    <source>
        <dbReference type="Proteomes" id="UP000078541"/>
    </source>
</evidence>
<feature type="coiled-coil region" evidence="1">
    <location>
        <begin position="28"/>
        <end position="62"/>
    </location>
</feature>
<evidence type="ECO:0000313" key="2">
    <source>
        <dbReference type="EMBL" id="KYN34563.1"/>
    </source>
</evidence>
<dbReference type="EMBL" id="KQ981856">
    <property type="protein sequence ID" value="KYN34563.1"/>
    <property type="molecule type" value="Genomic_DNA"/>
</dbReference>
<gene>
    <name evidence="2" type="ORF">ALC56_11051</name>
</gene>
<organism evidence="2 3">
    <name type="scientific">Trachymyrmex septentrionalis</name>
    <dbReference type="NCBI Taxonomy" id="34720"/>
    <lineage>
        <taxon>Eukaryota</taxon>
        <taxon>Metazoa</taxon>
        <taxon>Ecdysozoa</taxon>
        <taxon>Arthropoda</taxon>
        <taxon>Hexapoda</taxon>
        <taxon>Insecta</taxon>
        <taxon>Pterygota</taxon>
        <taxon>Neoptera</taxon>
        <taxon>Endopterygota</taxon>
        <taxon>Hymenoptera</taxon>
        <taxon>Apocrita</taxon>
        <taxon>Aculeata</taxon>
        <taxon>Formicoidea</taxon>
        <taxon>Formicidae</taxon>
        <taxon>Myrmicinae</taxon>
        <taxon>Trachymyrmex</taxon>
    </lineage>
</organism>
<keyword evidence="1" id="KW-0175">Coiled coil</keyword>
<protein>
    <submittedName>
        <fullName evidence="2">Uncharacterized protein</fullName>
    </submittedName>
</protein>
<reference evidence="2 3" key="1">
    <citation type="submission" date="2016-03" db="EMBL/GenBank/DDBJ databases">
        <title>Trachymyrmex septentrionalis WGS genome.</title>
        <authorList>
            <person name="Nygaard S."/>
            <person name="Hu H."/>
            <person name="Boomsma J."/>
            <person name="Zhang G."/>
        </authorList>
    </citation>
    <scope>NUCLEOTIDE SEQUENCE [LARGE SCALE GENOMIC DNA]</scope>
    <source>
        <strain evidence="2">Tsep2-gDNA-1</strain>
        <tissue evidence="2">Whole body</tissue>
    </source>
</reference>
<name>A0A195F271_9HYME</name>
<keyword evidence="3" id="KW-1185">Reference proteome</keyword>